<gene>
    <name evidence="1" type="ORF">chiPu_0010795</name>
</gene>
<dbReference type="AlphaFoldDB" id="A0A401SPK7"/>
<keyword evidence="2" id="KW-1185">Reference proteome</keyword>
<dbReference type="Proteomes" id="UP000287033">
    <property type="component" value="Unassembled WGS sequence"/>
</dbReference>
<name>A0A401SPK7_CHIPU</name>
<comment type="caution">
    <text evidence="1">The sequence shown here is derived from an EMBL/GenBank/DDBJ whole genome shotgun (WGS) entry which is preliminary data.</text>
</comment>
<protein>
    <submittedName>
        <fullName evidence="1">Uncharacterized protein</fullName>
    </submittedName>
</protein>
<evidence type="ECO:0000313" key="2">
    <source>
        <dbReference type="Proteomes" id="UP000287033"/>
    </source>
</evidence>
<accession>A0A401SPK7</accession>
<proteinExistence type="predicted"/>
<reference evidence="1 2" key="1">
    <citation type="journal article" date="2018" name="Nat. Ecol. Evol.">
        <title>Shark genomes provide insights into elasmobranch evolution and the origin of vertebrates.</title>
        <authorList>
            <person name="Hara Y"/>
            <person name="Yamaguchi K"/>
            <person name="Onimaru K"/>
            <person name="Kadota M"/>
            <person name="Koyanagi M"/>
            <person name="Keeley SD"/>
            <person name="Tatsumi K"/>
            <person name="Tanaka K"/>
            <person name="Motone F"/>
            <person name="Kageyama Y"/>
            <person name="Nozu R"/>
            <person name="Adachi N"/>
            <person name="Nishimura O"/>
            <person name="Nakagawa R"/>
            <person name="Tanegashima C"/>
            <person name="Kiyatake I"/>
            <person name="Matsumoto R"/>
            <person name="Murakumo K"/>
            <person name="Nishida K"/>
            <person name="Terakita A"/>
            <person name="Kuratani S"/>
            <person name="Sato K"/>
            <person name="Hyodo S Kuraku.S."/>
        </authorList>
    </citation>
    <scope>NUCLEOTIDE SEQUENCE [LARGE SCALE GENOMIC DNA]</scope>
</reference>
<sequence length="91" mass="10682">MDSVPLMQDIGCPSCYLAPTLLPYRTSCDEQKVFIHTLWTRTEQDMSRFYDLVVPKLNMVIVGVLPLIERKSRPQDLLEPQRIPKKRTAWY</sequence>
<organism evidence="1 2">
    <name type="scientific">Chiloscyllium punctatum</name>
    <name type="common">Brownbanded bambooshark</name>
    <name type="synonym">Hemiscyllium punctatum</name>
    <dbReference type="NCBI Taxonomy" id="137246"/>
    <lineage>
        <taxon>Eukaryota</taxon>
        <taxon>Metazoa</taxon>
        <taxon>Chordata</taxon>
        <taxon>Craniata</taxon>
        <taxon>Vertebrata</taxon>
        <taxon>Chondrichthyes</taxon>
        <taxon>Elasmobranchii</taxon>
        <taxon>Galeomorphii</taxon>
        <taxon>Galeoidea</taxon>
        <taxon>Orectolobiformes</taxon>
        <taxon>Hemiscylliidae</taxon>
        <taxon>Chiloscyllium</taxon>
    </lineage>
</organism>
<evidence type="ECO:0000313" key="1">
    <source>
        <dbReference type="EMBL" id="GCC32334.1"/>
    </source>
</evidence>
<dbReference type="EMBL" id="BEZZ01000426">
    <property type="protein sequence ID" value="GCC32334.1"/>
    <property type="molecule type" value="Genomic_DNA"/>
</dbReference>